<organism evidence="5 6">
    <name type="scientific">Vicia faba</name>
    <name type="common">Broad bean</name>
    <name type="synonym">Faba vulgaris</name>
    <dbReference type="NCBI Taxonomy" id="3906"/>
    <lineage>
        <taxon>Eukaryota</taxon>
        <taxon>Viridiplantae</taxon>
        <taxon>Streptophyta</taxon>
        <taxon>Embryophyta</taxon>
        <taxon>Tracheophyta</taxon>
        <taxon>Spermatophyta</taxon>
        <taxon>Magnoliopsida</taxon>
        <taxon>eudicotyledons</taxon>
        <taxon>Gunneridae</taxon>
        <taxon>Pentapetalae</taxon>
        <taxon>rosids</taxon>
        <taxon>fabids</taxon>
        <taxon>Fabales</taxon>
        <taxon>Fabaceae</taxon>
        <taxon>Papilionoideae</taxon>
        <taxon>50 kb inversion clade</taxon>
        <taxon>NPAAA clade</taxon>
        <taxon>Hologalegina</taxon>
        <taxon>IRL clade</taxon>
        <taxon>Fabeae</taxon>
        <taxon>Vicia</taxon>
    </lineage>
</organism>
<dbReference type="Proteomes" id="UP001157006">
    <property type="component" value="Chromosome 3"/>
</dbReference>
<dbReference type="InterPro" id="IPR044522">
    <property type="entry name" value="TSO1-like"/>
</dbReference>
<reference evidence="5 6" key="1">
    <citation type="submission" date="2023-01" db="EMBL/GenBank/DDBJ databases">
        <authorList>
            <person name="Kreplak J."/>
        </authorList>
    </citation>
    <scope>NUCLEOTIDE SEQUENCE [LARGE SCALE GENOMIC DNA]</scope>
</reference>
<dbReference type="PANTHER" id="PTHR46159">
    <property type="entry name" value="PROTEIN TESMIN/TSO1-LIKE CXC 2"/>
    <property type="match status" value="1"/>
</dbReference>
<feature type="domain" description="CRC" evidence="4">
    <location>
        <begin position="251"/>
        <end position="349"/>
    </location>
</feature>
<sequence>MMTPPLSNLAKEDDESFLNYLKSLPPIDTNNCGASLNSLDMDSTPTFHSYVISNFLALNEPMRNNPLDTSMPQHFSEDANKIHSHEEADKVIATQDYSPGHHPLISSDEYPNYLLDFLAMPVPNDIYVQDGAMKDSVEGGNYIQEVGQIEANIEVPDCDGENVISEMQSLTLMDRNPIEWKNASNKMCGSTNIMPFQDLTNKQLNPPNLKRKRTCQIDLDTSCLTNENQEETVDFYKSIPTKKMKIHNSDACNNCKCKKSQCLKLYCVCFATGVYCTGPCSCQNCLNRPINKDKILEARKKIVPKVEDPNKSGCKCYKSNCLKKYCECFKAGDGCSPSCNCRGCENIHGRRIVWLEQNLSLKN</sequence>
<accession>A0AAV1A1Y8</accession>
<evidence type="ECO:0000259" key="4">
    <source>
        <dbReference type="PROSITE" id="PS51634"/>
    </source>
</evidence>
<comment type="similarity">
    <text evidence="2">Belongs to the lin-54 family.</text>
</comment>
<dbReference type="InterPro" id="IPR005172">
    <property type="entry name" value="CRC"/>
</dbReference>
<dbReference type="PANTHER" id="PTHR46159:SF12">
    <property type="entry name" value="PROTEIN TESMIN_TSO1-LIKE CXC 3-RELATED"/>
    <property type="match status" value="1"/>
</dbReference>
<gene>
    <name evidence="5" type="ORF">VFH_III143000</name>
</gene>
<proteinExistence type="inferred from homology"/>
<dbReference type="GO" id="GO:0005634">
    <property type="term" value="C:nucleus"/>
    <property type="evidence" value="ECO:0007669"/>
    <property type="project" value="UniProtKB-SubCell"/>
</dbReference>
<comment type="subcellular location">
    <subcellularLocation>
        <location evidence="1">Nucleus</location>
    </subcellularLocation>
</comment>
<evidence type="ECO:0000256" key="1">
    <source>
        <dbReference type="ARBA" id="ARBA00004123"/>
    </source>
</evidence>
<dbReference type="Pfam" id="PF03638">
    <property type="entry name" value="TCR"/>
    <property type="match status" value="2"/>
</dbReference>
<protein>
    <recommendedName>
        <fullName evidence="4">CRC domain-containing protein</fullName>
    </recommendedName>
</protein>
<dbReference type="EMBL" id="OX451738">
    <property type="protein sequence ID" value="CAI8604640.1"/>
    <property type="molecule type" value="Genomic_DNA"/>
</dbReference>
<dbReference type="AlphaFoldDB" id="A0AAV1A1Y8"/>
<dbReference type="InterPro" id="IPR033467">
    <property type="entry name" value="Tesmin/TSO1-like_CXC"/>
</dbReference>
<evidence type="ECO:0000313" key="5">
    <source>
        <dbReference type="EMBL" id="CAI8604640.1"/>
    </source>
</evidence>
<evidence type="ECO:0000256" key="2">
    <source>
        <dbReference type="ARBA" id="ARBA00007267"/>
    </source>
</evidence>
<evidence type="ECO:0000313" key="6">
    <source>
        <dbReference type="Proteomes" id="UP001157006"/>
    </source>
</evidence>
<dbReference type="SMART" id="SM01114">
    <property type="entry name" value="CXC"/>
    <property type="match status" value="2"/>
</dbReference>
<keyword evidence="3" id="KW-0539">Nucleus</keyword>
<keyword evidence="6" id="KW-1185">Reference proteome</keyword>
<name>A0AAV1A1Y8_VICFA</name>
<dbReference type="PROSITE" id="PS51634">
    <property type="entry name" value="CRC"/>
    <property type="match status" value="1"/>
</dbReference>
<evidence type="ECO:0000256" key="3">
    <source>
        <dbReference type="ARBA" id="ARBA00023242"/>
    </source>
</evidence>
<dbReference type="GO" id="GO:0003700">
    <property type="term" value="F:DNA-binding transcription factor activity"/>
    <property type="evidence" value="ECO:0007669"/>
    <property type="project" value="InterPro"/>
</dbReference>